<keyword evidence="2" id="KW-1185">Reference proteome</keyword>
<name>A0A7S5UUG6_9CAUD</name>
<dbReference type="EMBL" id="MN988486">
    <property type="protein sequence ID" value="QIG68093.1"/>
    <property type="molecule type" value="Genomic_DNA"/>
</dbReference>
<evidence type="ECO:0000313" key="1">
    <source>
        <dbReference type="EMBL" id="QIG68093.1"/>
    </source>
</evidence>
<dbReference type="Proteomes" id="UP000605518">
    <property type="component" value="Segment"/>
</dbReference>
<evidence type="ECO:0000313" key="2">
    <source>
        <dbReference type="Proteomes" id="UP000605518"/>
    </source>
</evidence>
<sequence length="71" mass="8094">MDNTQEEQEIQNRISTLLSESFAISRFSDPLSVDQVKRNCDEISGLMIYIMKKTAEKAARDSTSSFIDFGR</sequence>
<protein>
    <submittedName>
        <fullName evidence="1">Uncharacterized protein</fullName>
    </submittedName>
</protein>
<organism evidence="1 2">
    <name type="scientific">Rhizobium phage RHph_Y68</name>
    <dbReference type="NCBI Taxonomy" id="2509787"/>
    <lineage>
        <taxon>Viruses</taxon>
        <taxon>Duplodnaviria</taxon>
        <taxon>Heunggongvirae</taxon>
        <taxon>Uroviricota</taxon>
        <taxon>Caudoviricetes</taxon>
        <taxon>Pootjesviridae</taxon>
        <taxon>Staniewskivirinae</taxon>
        <taxon>Trinifflemingvirus</taxon>
        <taxon>Trinifflemingvirus Y68</taxon>
    </lineage>
</organism>
<reference evidence="1" key="1">
    <citation type="submission" date="2020-01" db="EMBL/GenBank/DDBJ databases">
        <title>Patterns of diversity and host range of bacteriophage communities associated with bean-nodulatin bacteria.</title>
        <authorList>
            <person name="Vann Cauwenberghe J."/>
            <person name="Santamaria R.I."/>
            <person name="Bustos P."/>
            <person name="Juarez S."/>
            <person name="Gonzalez V."/>
        </authorList>
    </citation>
    <scope>NUCLEOTIDE SEQUENCE</scope>
</reference>
<accession>A0A7S5UUG6</accession>
<gene>
    <name evidence="1" type="ORF">EVB55_158</name>
</gene>
<proteinExistence type="predicted"/>